<protein>
    <submittedName>
        <fullName evidence="1">Putative lysine transport system ATP-binding protein</fullName>
    </submittedName>
</protein>
<keyword evidence="1" id="KW-0067">ATP-binding</keyword>
<dbReference type="STRING" id="28230.SAMN05878443_1808"/>
<dbReference type="OrthoDB" id="9803578at2"/>
<dbReference type="PANTHER" id="PTHR48098:SF1">
    <property type="entry name" value="DIACYLGLYCEROL ACYLTRANSFERASE_MYCOLYLTRANSFERASE AG85A"/>
    <property type="match status" value="1"/>
</dbReference>
<dbReference type="Proteomes" id="UP000184758">
    <property type="component" value="Unassembled WGS sequence"/>
</dbReference>
<gene>
    <name evidence="1" type="ORF">SAMN05878443_1808</name>
</gene>
<name>A0A1N6HEL6_9LACT</name>
<sequence>MSVISGQINSSELGFTISYKAILPEEQIGPYPVLYLLHGSSDDDSSWLYNSSLVRYAAQYNIAIFMPQVHLSYYTDMYMGANYWSFLTKEFPQKMKNIFNISHKREETFVAGLSMGGYGALKWGLSYPEQVAGVAALSAAVDPYRIWQEDPDRDKLFTAIFESKESLKGSENDLYALLEQLKGKTVQPSFLQICGMEDFLYADNLNFKKHLQAIANDYTYLENPGDHDWAFWDQEIQVVLKWIQKNIHQKRS</sequence>
<dbReference type="Pfam" id="PF00756">
    <property type="entry name" value="Esterase"/>
    <property type="match status" value="1"/>
</dbReference>
<reference evidence="2" key="1">
    <citation type="submission" date="2016-11" db="EMBL/GenBank/DDBJ databases">
        <authorList>
            <person name="Varghese N."/>
            <person name="Submissions S."/>
        </authorList>
    </citation>
    <scope>NUCLEOTIDE SEQUENCE [LARGE SCALE GENOMIC DNA]</scope>
    <source>
        <strain evidence="2">313</strain>
    </source>
</reference>
<dbReference type="PANTHER" id="PTHR48098">
    <property type="entry name" value="ENTEROCHELIN ESTERASE-RELATED"/>
    <property type="match status" value="1"/>
</dbReference>
<keyword evidence="2" id="KW-1185">Reference proteome</keyword>
<keyword evidence="1" id="KW-0547">Nucleotide-binding</keyword>
<dbReference type="InterPro" id="IPR029058">
    <property type="entry name" value="AB_hydrolase_fold"/>
</dbReference>
<dbReference type="Gene3D" id="3.40.50.1820">
    <property type="entry name" value="alpha/beta hydrolase"/>
    <property type="match status" value="1"/>
</dbReference>
<dbReference type="SUPFAM" id="SSF53474">
    <property type="entry name" value="alpha/beta-Hydrolases"/>
    <property type="match status" value="1"/>
</dbReference>
<dbReference type="GO" id="GO:0005524">
    <property type="term" value="F:ATP binding"/>
    <property type="evidence" value="ECO:0007669"/>
    <property type="project" value="UniProtKB-KW"/>
</dbReference>
<evidence type="ECO:0000313" key="1">
    <source>
        <dbReference type="EMBL" id="SIO18196.1"/>
    </source>
</evidence>
<proteinExistence type="predicted"/>
<dbReference type="EMBL" id="FSRN01000001">
    <property type="protein sequence ID" value="SIO18196.1"/>
    <property type="molecule type" value="Genomic_DNA"/>
</dbReference>
<dbReference type="InterPro" id="IPR050583">
    <property type="entry name" value="Mycobacterial_A85_antigen"/>
</dbReference>
<dbReference type="InterPro" id="IPR000801">
    <property type="entry name" value="Esterase-like"/>
</dbReference>
<dbReference type="AlphaFoldDB" id="A0A1N6HEL6"/>
<evidence type="ECO:0000313" key="2">
    <source>
        <dbReference type="Proteomes" id="UP000184758"/>
    </source>
</evidence>
<dbReference type="eggNOG" id="COG0627">
    <property type="taxonomic scope" value="Bacteria"/>
</dbReference>
<organism evidence="1 2">
    <name type="scientific">Carnobacterium alterfunditum</name>
    <dbReference type="NCBI Taxonomy" id="28230"/>
    <lineage>
        <taxon>Bacteria</taxon>
        <taxon>Bacillati</taxon>
        <taxon>Bacillota</taxon>
        <taxon>Bacilli</taxon>
        <taxon>Lactobacillales</taxon>
        <taxon>Carnobacteriaceae</taxon>
        <taxon>Carnobacterium</taxon>
    </lineage>
</organism>
<accession>A0A1N6HEL6</accession>
<dbReference type="GO" id="GO:0016747">
    <property type="term" value="F:acyltransferase activity, transferring groups other than amino-acyl groups"/>
    <property type="evidence" value="ECO:0007669"/>
    <property type="project" value="TreeGrafter"/>
</dbReference>